<dbReference type="PANTHER" id="PTHR45789:SF2">
    <property type="entry name" value="FI18025P1"/>
    <property type="match status" value="1"/>
</dbReference>
<organism evidence="6 7">
    <name type="scientific">Favolaschia claudopus</name>
    <dbReference type="NCBI Taxonomy" id="2862362"/>
    <lineage>
        <taxon>Eukaryota</taxon>
        <taxon>Fungi</taxon>
        <taxon>Dikarya</taxon>
        <taxon>Basidiomycota</taxon>
        <taxon>Agaricomycotina</taxon>
        <taxon>Agaricomycetes</taxon>
        <taxon>Agaricomycetidae</taxon>
        <taxon>Agaricales</taxon>
        <taxon>Marasmiineae</taxon>
        <taxon>Mycenaceae</taxon>
        <taxon>Favolaschia</taxon>
    </lineage>
</organism>
<dbReference type="GO" id="GO:0000978">
    <property type="term" value="F:RNA polymerase II cis-regulatory region sequence-specific DNA binding"/>
    <property type="evidence" value="ECO:0007669"/>
    <property type="project" value="TreeGrafter"/>
</dbReference>
<dbReference type="GO" id="GO:0000981">
    <property type="term" value="F:DNA-binding transcription factor activity, RNA polymerase II-specific"/>
    <property type="evidence" value="ECO:0007669"/>
    <property type="project" value="TreeGrafter"/>
</dbReference>
<dbReference type="PROSITE" id="PS50118">
    <property type="entry name" value="HMG_BOX_2"/>
    <property type="match status" value="1"/>
</dbReference>
<dbReference type="InterPro" id="IPR009071">
    <property type="entry name" value="HMG_box_dom"/>
</dbReference>
<evidence type="ECO:0000313" key="6">
    <source>
        <dbReference type="EMBL" id="KAK7064654.1"/>
    </source>
</evidence>
<proteinExistence type="predicted"/>
<gene>
    <name evidence="6" type="ORF">R3P38DRAFT_2825733</name>
</gene>
<keyword evidence="7" id="KW-1185">Reference proteome</keyword>
<keyword evidence="1 3" id="KW-0238">DNA-binding</keyword>
<feature type="compositionally biased region" description="Low complexity" evidence="4">
    <location>
        <begin position="228"/>
        <end position="242"/>
    </location>
</feature>
<evidence type="ECO:0000256" key="4">
    <source>
        <dbReference type="SAM" id="MobiDB-lite"/>
    </source>
</evidence>
<dbReference type="AlphaFoldDB" id="A0AAW0EGR7"/>
<evidence type="ECO:0000256" key="3">
    <source>
        <dbReference type="PROSITE-ProRule" id="PRU00267"/>
    </source>
</evidence>
<evidence type="ECO:0000256" key="2">
    <source>
        <dbReference type="ARBA" id="ARBA00023242"/>
    </source>
</evidence>
<evidence type="ECO:0000256" key="1">
    <source>
        <dbReference type="ARBA" id="ARBA00023125"/>
    </source>
</evidence>
<protein>
    <submittedName>
        <fullName evidence="6">HMG box domain-containing protein</fullName>
    </submittedName>
</protein>
<dbReference type="GO" id="GO:0005634">
    <property type="term" value="C:nucleus"/>
    <property type="evidence" value="ECO:0007669"/>
    <property type="project" value="UniProtKB-UniRule"/>
</dbReference>
<feature type="DNA-binding region" description="HMG box" evidence="3">
    <location>
        <begin position="68"/>
        <end position="138"/>
    </location>
</feature>
<dbReference type="InterPro" id="IPR051356">
    <property type="entry name" value="SOX/SOX-like_TF"/>
</dbReference>
<dbReference type="SUPFAM" id="SSF47095">
    <property type="entry name" value="HMG-box"/>
    <property type="match status" value="1"/>
</dbReference>
<feature type="domain" description="HMG box" evidence="5">
    <location>
        <begin position="68"/>
        <end position="138"/>
    </location>
</feature>
<dbReference type="Pfam" id="PF00505">
    <property type="entry name" value="HMG_box"/>
    <property type="match status" value="1"/>
</dbReference>
<dbReference type="Gene3D" id="1.10.30.10">
    <property type="entry name" value="High mobility group box domain"/>
    <property type="match status" value="1"/>
</dbReference>
<evidence type="ECO:0000313" key="7">
    <source>
        <dbReference type="Proteomes" id="UP001362999"/>
    </source>
</evidence>
<dbReference type="Proteomes" id="UP001362999">
    <property type="component" value="Unassembled WGS sequence"/>
</dbReference>
<accession>A0AAW0EGR7</accession>
<dbReference type="SMART" id="SM00398">
    <property type="entry name" value="HMG"/>
    <property type="match status" value="1"/>
</dbReference>
<name>A0AAW0EGR7_9AGAR</name>
<dbReference type="PANTHER" id="PTHR45789">
    <property type="entry name" value="FI18025P1"/>
    <property type="match status" value="1"/>
</dbReference>
<feature type="region of interest" description="Disordered" evidence="4">
    <location>
        <begin position="173"/>
        <end position="245"/>
    </location>
</feature>
<reference evidence="6 7" key="1">
    <citation type="journal article" date="2024" name="J Genomics">
        <title>Draft genome sequencing and assembly of Favolaschia claudopus CIRM-BRFM 2984 isolated from oak limbs.</title>
        <authorList>
            <person name="Navarro D."/>
            <person name="Drula E."/>
            <person name="Chaduli D."/>
            <person name="Cazenave R."/>
            <person name="Ahrendt S."/>
            <person name="Wang J."/>
            <person name="Lipzen A."/>
            <person name="Daum C."/>
            <person name="Barry K."/>
            <person name="Grigoriev I.V."/>
            <person name="Favel A."/>
            <person name="Rosso M.N."/>
            <person name="Martin F."/>
        </authorList>
    </citation>
    <scope>NUCLEOTIDE SEQUENCE [LARGE SCALE GENOMIC DNA]</scope>
    <source>
        <strain evidence="6 7">CIRM-BRFM 2984</strain>
    </source>
</reference>
<dbReference type="CDD" id="cd01389">
    <property type="entry name" value="HMG-box_ROX1-like"/>
    <property type="match status" value="1"/>
</dbReference>
<dbReference type="EMBL" id="JAWWNJ010000001">
    <property type="protein sequence ID" value="KAK7064654.1"/>
    <property type="molecule type" value="Genomic_DNA"/>
</dbReference>
<keyword evidence="2 3" id="KW-0539">Nucleus</keyword>
<dbReference type="InterPro" id="IPR036910">
    <property type="entry name" value="HMG_box_dom_sf"/>
</dbReference>
<feature type="compositionally biased region" description="Low complexity" evidence="4">
    <location>
        <begin position="194"/>
        <end position="212"/>
    </location>
</feature>
<feature type="region of interest" description="Disordered" evidence="4">
    <location>
        <begin position="1"/>
        <end position="74"/>
    </location>
</feature>
<evidence type="ECO:0000259" key="5">
    <source>
        <dbReference type="PROSITE" id="PS50118"/>
    </source>
</evidence>
<sequence>MPIHQAIPSRRSRRISVPELHDGSDEDLELLYPDSDSETQSTSSIPPVHAAPSASRTAHSRRRSEDHIPRPPNPFICFRSEYCEKNKLRGAAEIRDHREVSRLAGVAWRALSLPEKKKYEDIAREKKSIHAQMYPGYSYTPGPRPGMKGQGKRRRVDDDGDYEEHVAKFKRRRSRVYSQQYKPEPVSSLLDNAPSSSFPSSPVEESFLEPVPRSSAPSPDPRLSHNTPELAPNSSASSSVSPLPEPAPYTPLSFVPEIASDDMDDFIPTADIPPLDLYSPSSYSDDLEIKIDRSQHQAYSQTDPVGSQFFKTGVPNQTRDMFIWYNSDGTFAHPQLAAASSSASSSKQVEPQCDAWTTNYEEASWANPFELSMSDIFHMDRMSES</sequence>
<feature type="region of interest" description="Disordered" evidence="4">
    <location>
        <begin position="134"/>
        <end position="161"/>
    </location>
</feature>
<comment type="caution">
    <text evidence="6">The sequence shown here is derived from an EMBL/GenBank/DDBJ whole genome shotgun (WGS) entry which is preliminary data.</text>
</comment>